<accession>A0A8K0P4Z4</accession>
<dbReference type="Gene3D" id="2.60.40.10">
    <property type="entry name" value="Immunoglobulins"/>
    <property type="match status" value="1"/>
</dbReference>
<dbReference type="InterPro" id="IPR013783">
    <property type="entry name" value="Ig-like_fold"/>
</dbReference>
<dbReference type="InterPro" id="IPR007110">
    <property type="entry name" value="Ig-like_dom"/>
</dbReference>
<organism evidence="2 3">
    <name type="scientific">Ladona fulva</name>
    <name type="common">Scarce chaser dragonfly</name>
    <name type="synonym">Libellula fulva</name>
    <dbReference type="NCBI Taxonomy" id="123851"/>
    <lineage>
        <taxon>Eukaryota</taxon>
        <taxon>Metazoa</taxon>
        <taxon>Ecdysozoa</taxon>
        <taxon>Arthropoda</taxon>
        <taxon>Hexapoda</taxon>
        <taxon>Insecta</taxon>
        <taxon>Pterygota</taxon>
        <taxon>Palaeoptera</taxon>
        <taxon>Odonata</taxon>
        <taxon>Epiprocta</taxon>
        <taxon>Anisoptera</taxon>
        <taxon>Libelluloidea</taxon>
        <taxon>Libellulidae</taxon>
        <taxon>Ladona</taxon>
    </lineage>
</organism>
<dbReference type="EMBL" id="KZ308623">
    <property type="protein sequence ID" value="KAG8232503.1"/>
    <property type="molecule type" value="Genomic_DNA"/>
</dbReference>
<dbReference type="Proteomes" id="UP000792457">
    <property type="component" value="Unassembled WGS sequence"/>
</dbReference>
<protein>
    <recommendedName>
        <fullName evidence="1">Ig-like domain-containing protein</fullName>
    </recommendedName>
</protein>
<evidence type="ECO:0000313" key="2">
    <source>
        <dbReference type="EMBL" id="KAG8232503.1"/>
    </source>
</evidence>
<sequence length="279" mass="31806">MKERANSTVNKENTVDTSPWRFVVAMDGETMSRFILRPLSVRLVSKPRVLQADQEYEVTCEALGSRPRPIFSWFKDGRKLKRTKGKIMFAHARFLPGNGAASLQDIKCCDEGRSLERVSPVNGRGWVYRELTYHDPEKISSDERSIRDHKSSQALPCMGYMETTMALKEAIISTWPDNKVVCLSLCLSSHLPSPLSLYRSKRETSPRRPPFLTAFPCQLTFCARVICYLLQKPSAALSYSRHAYYPPPHFFRLRSSLHSHSLAAVAFNHLLYSESTRVS</sequence>
<keyword evidence="3" id="KW-1185">Reference proteome</keyword>
<comment type="caution">
    <text evidence="2">The sequence shown here is derived from an EMBL/GenBank/DDBJ whole genome shotgun (WGS) entry which is preliminary data.</text>
</comment>
<reference evidence="2" key="1">
    <citation type="submission" date="2013-04" db="EMBL/GenBank/DDBJ databases">
        <authorList>
            <person name="Qu J."/>
            <person name="Murali S.C."/>
            <person name="Bandaranaike D."/>
            <person name="Bellair M."/>
            <person name="Blankenburg K."/>
            <person name="Chao H."/>
            <person name="Dinh H."/>
            <person name="Doddapaneni H."/>
            <person name="Downs B."/>
            <person name="Dugan-Rocha S."/>
            <person name="Elkadiri S."/>
            <person name="Gnanaolivu R.D."/>
            <person name="Hernandez B."/>
            <person name="Javaid M."/>
            <person name="Jayaseelan J.C."/>
            <person name="Lee S."/>
            <person name="Li M."/>
            <person name="Ming W."/>
            <person name="Munidasa M."/>
            <person name="Muniz J."/>
            <person name="Nguyen L."/>
            <person name="Ongeri F."/>
            <person name="Osuji N."/>
            <person name="Pu L.-L."/>
            <person name="Puazo M."/>
            <person name="Qu C."/>
            <person name="Quiroz J."/>
            <person name="Raj R."/>
            <person name="Weissenberger G."/>
            <person name="Xin Y."/>
            <person name="Zou X."/>
            <person name="Han Y."/>
            <person name="Richards S."/>
            <person name="Worley K."/>
            <person name="Muzny D."/>
            <person name="Gibbs R."/>
        </authorList>
    </citation>
    <scope>NUCLEOTIDE SEQUENCE</scope>
    <source>
        <strain evidence="2">Sampled in the wild</strain>
    </source>
</reference>
<evidence type="ECO:0000313" key="3">
    <source>
        <dbReference type="Proteomes" id="UP000792457"/>
    </source>
</evidence>
<proteinExistence type="predicted"/>
<gene>
    <name evidence="2" type="ORF">J437_LFUL012496</name>
</gene>
<dbReference type="InterPro" id="IPR036179">
    <property type="entry name" value="Ig-like_dom_sf"/>
</dbReference>
<dbReference type="AlphaFoldDB" id="A0A8K0P4Z4"/>
<dbReference type="PROSITE" id="PS50835">
    <property type="entry name" value="IG_LIKE"/>
    <property type="match status" value="1"/>
</dbReference>
<reference evidence="2" key="2">
    <citation type="submission" date="2017-10" db="EMBL/GenBank/DDBJ databases">
        <title>Ladona fulva Genome sequencing and assembly.</title>
        <authorList>
            <person name="Murali S."/>
            <person name="Richards S."/>
            <person name="Bandaranaike D."/>
            <person name="Bellair M."/>
            <person name="Blankenburg K."/>
            <person name="Chao H."/>
            <person name="Dinh H."/>
            <person name="Doddapaneni H."/>
            <person name="Dugan-Rocha S."/>
            <person name="Elkadiri S."/>
            <person name="Gnanaolivu R."/>
            <person name="Hernandez B."/>
            <person name="Skinner E."/>
            <person name="Javaid M."/>
            <person name="Lee S."/>
            <person name="Li M."/>
            <person name="Ming W."/>
            <person name="Munidasa M."/>
            <person name="Muniz J."/>
            <person name="Nguyen L."/>
            <person name="Hughes D."/>
            <person name="Osuji N."/>
            <person name="Pu L.-L."/>
            <person name="Puazo M."/>
            <person name="Qu C."/>
            <person name="Quiroz J."/>
            <person name="Raj R."/>
            <person name="Weissenberger G."/>
            <person name="Xin Y."/>
            <person name="Zou X."/>
            <person name="Han Y."/>
            <person name="Worley K."/>
            <person name="Muzny D."/>
            <person name="Gibbs R."/>
        </authorList>
    </citation>
    <scope>NUCLEOTIDE SEQUENCE</scope>
    <source>
        <strain evidence="2">Sampled in the wild</strain>
    </source>
</reference>
<name>A0A8K0P4Z4_LADFU</name>
<dbReference type="SUPFAM" id="SSF48726">
    <property type="entry name" value="Immunoglobulin"/>
    <property type="match status" value="1"/>
</dbReference>
<evidence type="ECO:0000259" key="1">
    <source>
        <dbReference type="PROSITE" id="PS50835"/>
    </source>
</evidence>
<feature type="domain" description="Ig-like" evidence="1">
    <location>
        <begin position="38"/>
        <end position="79"/>
    </location>
</feature>